<sequence length="192" mass="22312">MSQNIKHVIPNSIAKEVSKALSYYPELSDVSIEFRFKSNIKKSTMQAQPLFGSFFKSRRNRSYVIRISEKIKIADRVFKTEDVPEDVMVGWIGHELGHVMDYQRMSNSELMWFGVNYLLSDNHIIEAERAADTFAVSHGMAEYILATKNFILNHADIENKYKLRIKKYYLSPEEIMEMVEKADEKDSQDKAS</sequence>
<reference evidence="1" key="1">
    <citation type="submission" date="2021-05" db="EMBL/GenBank/DDBJ databases">
        <title>Draft genomes of bacteria isolated from model marine particles.</title>
        <authorList>
            <person name="Datta M.S."/>
            <person name="Schwartzman J.A."/>
            <person name="Enke T.N."/>
            <person name="Saavedra J."/>
            <person name="Cermak N."/>
            <person name="Cordero O.X."/>
        </authorList>
    </citation>
    <scope>NUCLEOTIDE SEQUENCE</scope>
    <source>
        <strain evidence="1">I2M19</strain>
    </source>
</reference>
<name>A0ACC5U507_9FLAO</name>
<protein>
    <submittedName>
        <fullName evidence="1">Uncharacterized protein</fullName>
    </submittedName>
</protein>
<gene>
    <name evidence="1" type="ORF">KO493_01495</name>
</gene>
<dbReference type="Proteomes" id="UP001647509">
    <property type="component" value="Unassembled WGS sequence"/>
</dbReference>
<organism evidence="1 2">
    <name type="scientific">Pseudotamlana agarivorans</name>
    <dbReference type="NCBI Taxonomy" id="481183"/>
    <lineage>
        <taxon>Bacteria</taxon>
        <taxon>Pseudomonadati</taxon>
        <taxon>Bacteroidota</taxon>
        <taxon>Flavobacteriia</taxon>
        <taxon>Flavobacteriales</taxon>
        <taxon>Flavobacteriaceae</taxon>
        <taxon>Pseudotamlana</taxon>
    </lineage>
</organism>
<dbReference type="EMBL" id="JAHKPD010000007">
    <property type="protein sequence ID" value="MBU2949364.1"/>
    <property type="molecule type" value="Genomic_DNA"/>
</dbReference>
<proteinExistence type="predicted"/>
<comment type="caution">
    <text evidence="1">The sequence shown here is derived from an EMBL/GenBank/DDBJ whole genome shotgun (WGS) entry which is preliminary data.</text>
</comment>
<evidence type="ECO:0000313" key="1">
    <source>
        <dbReference type="EMBL" id="MBU2949364.1"/>
    </source>
</evidence>
<accession>A0ACC5U507</accession>
<evidence type="ECO:0000313" key="2">
    <source>
        <dbReference type="Proteomes" id="UP001647509"/>
    </source>
</evidence>
<keyword evidence="2" id="KW-1185">Reference proteome</keyword>